<dbReference type="EMBL" id="UZAE01013126">
    <property type="protein sequence ID" value="VDO08339.1"/>
    <property type="molecule type" value="Genomic_DNA"/>
</dbReference>
<evidence type="ECO:0000313" key="4">
    <source>
        <dbReference type="WBParaSite" id="HNAJ_0001061001-mRNA-1"/>
    </source>
</evidence>
<gene>
    <name evidence="2" type="ORF">HNAJ_LOCUS10605</name>
</gene>
<dbReference type="WBParaSite" id="HNAJ_0001061001-mRNA-1">
    <property type="protein sequence ID" value="HNAJ_0001061001-mRNA-1"/>
    <property type="gene ID" value="HNAJ_0001061001"/>
</dbReference>
<reference evidence="2 3" key="2">
    <citation type="submission" date="2018-11" db="EMBL/GenBank/DDBJ databases">
        <authorList>
            <consortium name="Pathogen Informatics"/>
        </authorList>
    </citation>
    <scope>NUCLEOTIDE SEQUENCE [LARGE SCALE GENOMIC DNA]</scope>
</reference>
<protein>
    <submittedName>
        <fullName evidence="4">CUPID domain-containing protein</fullName>
    </submittedName>
</protein>
<keyword evidence="3" id="KW-1185">Reference proteome</keyword>
<sequence length="514" mass="57296">MLRKITYGSLQNIVRAQELERKGAIEVNDLLGDSDSLNQDQLRNRASSTPREVFPPAIPRSATISAGSTAIISKSRLLGRKESSDKTHTQIPSESTPALQRFFSLKSLSESLPMLISRPSSGLARRSIDANRDVGNGDVVPLPPPQPRRAITRIDPKMLDELITWKNMEIATVQNILKANLQKAKDSVICKKSRKAYRDSAQENQKTLLRLYRENEELKEARQSALASRSQSVGRFEKSTTHPQAPPTLCCTSPSPLTPPSEVFPNHLHNHPQKRSLSIGEDAISDTSSFHADEQSTDSSNSNAKHTSHSALAISCQSSGLDRTYNTVSSLRKDIFPDNQSQNSPSSSIDYVQSLFPYQIKEQGMRSYGRPNYSRHGSVSFEKGNHPEKLCQLPRFFPVQDSHSNFAYVYTGCHSSQFFQSNRPVQYANSSTQNYPSQSPAYTSQTHFNFKSNNFPRGVRIISELEQFTSPPKAQQLTLSEMTATPTGSRPRFTLADKLNMCTMAPTTNSNSFY</sequence>
<evidence type="ECO:0000313" key="3">
    <source>
        <dbReference type="Proteomes" id="UP000278807"/>
    </source>
</evidence>
<dbReference type="OrthoDB" id="6282629at2759"/>
<name>A0A0R3TSI5_RODNA</name>
<proteinExistence type="predicted"/>
<evidence type="ECO:0000256" key="1">
    <source>
        <dbReference type="SAM" id="MobiDB-lite"/>
    </source>
</evidence>
<organism evidence="4">
    <name type="scientific">Rodentolepis nana</name>
    <name type="common">Dwarf tapeworm</name>
    <name type="synonym">Hymenolepis nana</name>
    <dbReference type="NCBI Taxonomy" id="102285"/>
    <lineage>
        <taxon>Eukaryota</taxon>
        <taxon>Metazoa</taxon>
        <taxon>Spiralia</taxon>
        <taxon>Lophotrochozoa</taxon>
        <taxon>Platyhelminthes</taxon>
        <taxon>Cestoda</taxon>
        <taxon>Eucestoda</taxon>
        <taxon>Cyclophyllidea</taxon>
        <taxon>Hymenolepididae</taxon>
        <taxon>Rodentolepis</taxon>
    </lineage>
</organism>
<feature type="region of interest" description="Disordered" evidence="1">
    <location>
        <begin position="222"/>
        <end position="275"/>
    </location>
</feature>
<feature type="compositionally biased region" description="Low complexity" evidence="1">
    <location>
        <begin position="223"/>
        <end position="232"/>
    </location>
</feature>
<evidence type="ECO:0000313" key="2">
    <source>
        <dbReference type="EMBL" id="VDO08339.1"/>
    </source>
</evidence>
<dbReference type="STRING" id="102285.A0A0R3TSI5"/>
<reference evidence="4" key="1">
    <citation type="submission" date="2017-02" db="UniProtKB">
        <authorList>
            <consortium name="WormBaseParasite"/>
        </authorList>
    </citation>
    <scope>IDENTIFICATION</scope>
</reference>
<dbReference type="AlphaFoldDB" id="A0A0R3TSI5"/>
<dbReference type="Proteomes" id="UP000278807">
    <property type="component" value="Unassembled WGS sequence"/>
</dbReference>
<accession>A0A0R3TSI5</accession>
<feature type="region of interest" description="Disordered" evidence="1">
    <location>
        <begin position="287"/>
        <end position="307"/>
    </location>
</feature>